<name>D8PQF8_SCHCM</name>
<gene>
    <name evidence="4" type="ORF">SCHCODRAFT_255004</name>
</gene>
<feature type="region of interest" description="Disordered" evidence="2">
    <location>
        <begin position="1"/>
        <end position="25"/>
    </location>
</feature>
<dbReference type="CDD" id="cd00202">
    <property type="entry name" value="ZnF_GATA"/>
    <property type="match status" value="1"/>
</dbReference>
<keyword evidence="5" id="KW-1185">Reference proteome</keyword>
<evidence type="ECO:0000256" key="1">
    <source>
        <dbReference type="PROSITE-ProRule" id="PRU00094"/>
    </source>
</evidence>
<keyword evidence="1" id="KW-0479">Metal-binding</keyword>
<dbReference type="GO" id="GO:0006355">
    <property type="term" value="P:regulation of DNA-templated transcription"/>
    <property type="evidence" value="ECO:0007669"/>
    <property type="project" value="InterPro"/>
</dbReference>
<feature type="compositionally biased region" description="Low complexity" evidence="2">
    <location>
        <begin position="326"/>
        <end position="335"/>
    </location>
</feature>
<dbReference type="GeneID" id="9587860"/>
<evidence type="ECO:0000259" key="3">
    <source>
        <dbReference type="PROSITE" id="PS50114"/>
    </source>
</evidence>
<dbReference type="GO" id="GO:0043565">
    <property type="term" value="F:sequence-specific DNA binding"/>
    <property type="evidence" value="ECO:0007669"/>
    <property type="project" value="InterPro"/>
</dbReference>
<protein>
    <submittedName>
        <fullName evidence="4">Expressed protein</fullName>
    </submittedName>
</protein>
<dbReference type="GO" id="GO:0008270">
    <property type="term" value="F:zinc ion binding"/>
    <property type="evidence" value="ECO:0007669"/>
    <property type="project" value="UniProtKB-KW"/>
</dbReference>
<dbReference type="PROSITE" id="PS50114">
    <property type="entry name" value="GATA_ZN_FINGER_2"/>
    <property type="match status" value="1"/>
</dbReference>
<proteinExistence type="predicted"/>
<dbReference type="Pfam" id="PF00320">
    <property type="entry name" value="GATA"/>
    <property type="match status" value="1"/>
</dbReference>
<sequence>MYDSSYASTYSDSSLPRTPSPLNPAAVQLPMKGALDVQEPLHYHDQSINHGLFNVVDNPHAMLPVDDNAVPSESYRPSWQNPPRGSLMQELYDGESAAHARRGMHYMGPPPMQHGGWNHHLTPAHGMQEQHHMMRRATFPYVRHDHPQNLYMQQAHMMHPPHDMYMDGGVPQDVDVYAHPHSQIKLEDEQRPMPRHMINGYPYPHPQYPYPDMGPMYHMHVQHTDDAASKETQYLRRRCFNCHTTEPPSWRRSTLNPGKIVCNKCGLYERTHLRPRPLRFDELRAGSKTRKGGRNANGKSPKTAKAVVKKESREDLEAAGMLTRRSSQSSLGASSDLDESLALNSPTPPSSGSNPGSNYNSPHLPSYPLSSATSSSRDSHSPPALIEGGIRLPNASLTDLGGGLMMSPPTSRSADHSSPLLSAPSHDNRYRSSSLSQQMGSAADYGKDA</sequence>
<dbReference type="eggNOG" id="ENOG502SH20">
    <property type="taxonomic scope" value="Eukaryota"/>
</dbReference>
<feature type="compositionally biased region" description="Low complexity" evidence="2">
    <location>
        <begin position="1"/>
        <end position="14"/>
    </location>
</feature>
<keyword evidence="1" id="KW-0862">Zinc</keyword>
<dbReference type="OrthoDB" id="515401at2759"/>
<dbReference type="AlphaFoldDB" id="D8PQF8"/>
<reference evidence="4 5" key="1">
    <citation type="journal article" date="2010" name="Nat. Biotechnol.">
        <title>Genome sequence of the model mushroom Schizophyllum commune.</title>
        <authorList>
            <person name="Ohm R.A."/>
            <person name="de Jong J.F."/>
            <person name="Lugones L.G."/>
            <person name="Aerts A."/>
            <person name="Kothe E."/>
            <person name="Stajich J.E."/>
            <person name="de Vries R.P."/>
            <person name="Record E."/>
            <person name="Levasseur A."/>
            <person name="Baker S.E."/>
            <person name="Bartholomew K.A."/>
            <person name="Coutinho P.M."/>
            <person name="Erdmann S."/>
            <person name="Fowler T.J."/>
            <person name="Gathman A.C."/>
            <person name="Lombard V."/>
            <person name="Henrissat B."/>
            <person name="Knabe N."/>
            <person name="Kuees U."/>
            <person name="Lilly W.W."/>
            <person name="Lindquist E."/>
            <person name="Lucas S."/>
            <person name="Magnuson J.K."/>
            <person name="Piumi F."/>
            <person name="Raudaskoski M."/>
            <person name="Salamov A."/>
            <person name="Schmutz J."/>
            <person name="Schwarze F.W.M.R."/>
            <person name="vanKuyk P.A."/>
            <person name="Horton J.S."/>
            <person name="Grigoriev I.V."/>
            <person name="Woesten H.A.B."/>
        </authorList>
    </citation>
    <scope>NUCLEOTIDE SEQUENCE [LARGE SCALE GENOMIC DNA]</scope>
    <source>
        <strain evidence="5">H4-8 / FGSC 9210</strain>
    </source>
</reference>
<evidence type="ECO:0000313" key="4">
    <source>
        <dbReference type="EMBL" id="EFJ01687.1"/>
    </source>
</evidence>
<accession>D8PQF8</accession>
<dbReference type="VEuPathDB" id="FungiDB:SCHCODRAFT_02622228"/>
<dbReference type="InParanoid" id="D8PQF8"/>
<dbReference type="SUPFAM" id="SSF57716">
    <property type="entry name" value="Glucocorticoid receptor-like (DNA-binding domain)"/>
    <property type="match status" value="1"/>
</dbReference>
<dbReference type="HOGENOM" id="CLU_037436_0_0_1"/>
<dbReference type="EMBL" id="GL377302">
    <property type="protein sequence ID" value="EFJ01687.1"/>
    <property type="molecule type" value="Genomic_DNA"/>
</dbReference>
<feature type="region of interest" description="Disordered" evidence="2">
    <location>
        <begin position="279"/>
        <end position="449"/>
    </location>
</feature>
<dbReference type="OMA" id="MRHPHDI"/>
<evidence type="ECO:0000313" key="5">
    <source>
        <dbReference type="Proteomes" id="UP000007431"/>
    </source>
</evidence>
<keyword evidence="1" id="KW-0863">Zinc-finger</keyword>
<dbReference type="Gene3D" id="3.30.50.10">
    <property type="entry name" value="Erythroid Transcription Factor GATA-1, subunit A"/>
    <property type="match status" value="1"/>
</dbReference>
<feature type="domain" description="GATA-type" evidence="3">
    <location>
        <begin position="237"/>
        <end position="290"/>
    </location>
</feature>
<dbReference type="InterPro" id="IPR013088">
    <property type="entry name" value="Znf_NHR/GATA"/>
</dbReference>
<dbReference type="Proteomes" id="UP000007431">
    <property type="component" value="Unassembled WGS sequence"/>
</dbReference>
<dbReference type="KEGG" id="scm:SCHCO_02622228"/>
<dbReference type="STRING" id="578458.D8PQF8"/>
<organism evidence="5">
    <name type="scientific">Schizophyllum commune (strain H4-8 / FGSC 9210)</name>
    <name type="common">Split gill fungus</name>
    <dbReference type="NCBI Taxonomy" id="578458"/>
    <lineage>
        <taxon>Eukaryota</taxon>
        <taxon>Fungi</taxon>
        <taxon>Dikarya</taxon>
        <taxon>Basidiomycota</taxon>
        <taxon>Agaricomycotina</taxon>
        <taxon>Agaricomycetes</taxon>
        <taxon>Agaricomycetidae</taxon>
        <taxon>Agaricales</taxon>
        <taxon>Schizophyllaceae</taxon>
        <taxon>Schizophyllum</taxon>
    </lineage>
</organism>
<dbReference type="SMART" id="SM00401">
    <property type="entry name" value="ZnF_GATA"/>
    <property type="match status" value="1"/>
</dbReference>
<evidence type="ECO:0000256" key="2">
    <source>
        <dbReference type="SAM" id="MobiDB-lite"/>
    </source>
</evidence>
<dbReference type="InterPro" id="IPR000679">
    <property type="entry name" value="Znf_GATA"/>
</dbReference>
<feature type="compositionally biased region" description="Polar residues" evidence="2">
    <location>
        <begin position="431"/>
        <end position="440"/>
    </location>
</feature>
<feature type="compositionally biased region" description="Low complexity" evidence="2">
    <location>
        <begin position="350"/>
        <end position="376"/>
    </location>
</feature>